<feature type="transmembrane region" description="Helical" evidence="1">
    <location>
        <begin position="12"/>
        <end position="29"/>
    </location>
</feature>
<feature type="transmembrane region" description="Helical" evidence="1">
    <location>
        <begin position="202"/>
        <end position="220"/>
    </location>
</feature>
<dbReference type="OrthoDB" id="7632478at2"/>
<reference evidence="3 4" key="1">
    <citation type="submission" date="2013-09" db="EMBL/GenBank/DDBJ databases">
        <title>Genome sequencing of Arenimonas malthae.</title>
        <authorList>
            <person name="Chen F."/>
            <person name="Wang G."/>
        </authorList>
    </citation>
    <scope>NUCLEOTIDE SEQUENCE [LARGE SCALE GENOMIC DNA]</scope>
    <source>
        <strain evidence="3 4">CC-JY-1</strain>
    </source>
</reference>
<comment type="caution">
    <text evidence="3">The sequence shown here is derived from an EMBL/GenBank/DDBJ whole genome shotgun (WGS) entry which is preliminary data.</text>
</comment>
<dbReference type="PATRIC" id="fig|1384054.3.peg.921"/>
<dbReference type="RefSeq" id="WP_052385699.1">
    <property type="nucleotide sequence ID" value="NZ_AVCH01000093.1"/>
</dbReference>
<accession>A0A091C1M3</accession>
<dbReference type="Proteomes" id="UP000029392">
    <property type="component" value="Unassembled WGS sequence"/>
</dbReference>
<evidence type="ECO:0000259" key="2">
    <source>
        <dbReference type="Pfam" id="PF02517"/>
    </source>
</evidence>
<organism evidence="3 4">
    <name type="scientific">Arenimonas malthae CC-JY-1</name>
    <dbReference type="NCBI Taxonomy" id="1384054"/>
    <lineage>
        <taxon>Bacteria</taxon>
        <taxon>Pseudomonadati</taxon>
        <taxon>Pseudomonadota</taxon>
        <taxon>Gammaproteobacteria</taxon>
        <taxon>Lysobacterales</taxon>
        <taxon>Lysobacteraceae</taxon>
        <taxon>Arenimonas</taxon>
    </lineage>
</organism>
<keyword evidence="1" id="KW-1133">Transmembrane helix</keyword>
<sequence length="221" mass="23723">MTPAATRPRWPWPLALLAFVAIGALWLVPGLAFPWRGGLVALAVLAVTFAEYRSLRPLGLAWPWPRHTLAWMLGAFVVLELVMDLLVQPGIAAATGEPTDYSAFAALQSNTPTTLRYLAGMWLSAALAEELYYRGQVFLLADRLPAAARTPVAVLAGAALFAAPHSYQGLSGLLVTFAFGLAFAGVFVLARRNLWVTIGAHGLVDTLFLLLAYAGGLSWYA</sequence>
<dbReference type="InterPro" id="IPR003675">
    <property type="entry name" value="Rce1/LyrA-like_dom"/>
</dbReference>
<evidence type="ECO:0000313" key="3">
    <source>
        <dbReference type="EMBL" id="KFN50520.1"/>
    </source>
</evidence>
<dbReference type="EMBL" id="AVCH01000093">
    <property type="protein sequence ID" value="KFN50520.1"/>
    <property type="molecule type" value="Genomic_DNA"/>
</dbReference>
<dbReference type="GO" id="GO:0080120">
    <property type="term" value="P:CAAX-box protein maturation"/>
    <property type="evidence" value="ECO:0007669"/>
    <property type="project" value="UniProtKB-ARBA"/>
</dbReference>
<dbReference type="STRING" id="1384054.N790_05175"/>
<gene>
    <name evidence="3" type="ORF">N790_05175</name>
</gene>
<evidence type="ECO:0000256" key="1">
    <source>
        <dbReference type="SAM" id="Phobius"/>
    </source>
</evidence>
<dbReference type="GO" id="GO:0004175">
    <property type="term" value="F:endopeptidase activity"/>
    <property type="evidence" value="ECO:0007669"/>
    <property type="project" value="UniProtKB-ARBA"/>
</dbReference>
<name>A0A091C1M3_9GAMM</name>
<feature type="transmembrane region" description="Helical" evidence="1">
    <location>
        <begin position="169"/>
        <end position="190"/>
    </location>
</feature>
<dbReference type="Pfam" id="PF02517">
    <property type="entry name" value="Rce1-like"/>
    <property type="match status" value="1"/>
</dbReference>
<keyword evidence="4" id="KW-1185">Reference proteome</keyword>
<keyword evidence="1" id="KW-0472">Membrane</keyword>
<feature type="domain" description="CAAX prenyl protease 2/Lysostaphin resistance protein A-like" evidence="2">
    <location>
        <begin position="115"/>
        <end position="206"/>
    </location>
</feature>
<proteinExistence type="predicted"/>
<dbReference type="AlphaFoldDB" id="A0A091C1M3"/>
<keyword evidence="1" id="KW-0812">Transmembrane</keyword>
<protein>
    <recommendedName>
        <fullName evidence="2">CAAX prenyl protease 2/Lysostaphin resistance protein A-like domain-containing protein</fullName>
    </recommendedName>
</protein>
<evidence type="ECO:0000313" key="4">
    <source>
        <dbReference type="Proteomes" id="UP000029392"/>
    </source>
</evidence>
<dbReference type="eggNOG" id="COG1266">
    <property type="taxonomic scope" value="Bacteria"/>
</dbReference>